<dbReference type="AlphaFoldDB" id="A5GEZ0"/>
<proteinExistence type="predicted"/>
<name>A5GEZ0_GEOUR</name>
<gene>
    <name evidence="2" type="ordered locus">Gura_1805</name>
</gene>
<dbReference type="OrthoDB" id="5397929at2"/>
<dbReference type="STRING" id="351605.Gura_1805"/>
<evidence type="ECO:0000256" key="1">
    <source>
        <dbReference type="SAM" id="Phobius"/>
    </source>
</evidence>
<evidence type="ECO:0000313" key="2">
    <source>
        <dbReference type="EMBL" id="ABQ25995.1"/>
    </source>
</evidence>
<evidence type="ECO:0000313" key="3">
    <source>
        <dbReference type="Proteomes" id="UP000006695"/>
    </source>
</evidence>
<dbReference type="KEGG" id="gur:Gura_1805"/>
<dbReference type="Gene3D" id="3.30.700.10">
    <property type="entry name" value="Glycoprotein, Type 4 Pilin"/>
    <property type="match status" value="1"/>
</dbReference>
<keyword evidence="3" id="KW-1185">Reference proteome</keyword>
<dbReference type="InterPro" id="IPR012902">
    <property type="entry name" value="N_methyl_site"/>
</dbReference>
<dbReference type="Proteomes" id="UP000006695">
    <property type="component" value="Chromosome"/>
</dbReference>
<sequence length="159" mass="17456">MKQDGFSLIELIVVIGISAVLMAIAMLNFNQMMRKSAIDSQVKMLYSELLNTRVQARFQKEARRVGLNSNKVILYSPDLTKSPDVQRDLSSPIEWGGASDILFDTQGLTNAPATGSKSICIQGDNPATYDSIVVFKTRIQMGKRTNPLGGCTIDNIVTQ</sequence>
<keyword evidence="1" id="KW-0812">Transmembrane</keyword>
<dbReference type="Pfam" id="PF07963">
    <property type="entry name" value="N_methyl"/>
    <property type="match status" value="1"/>
</dbReference>
<dbReference type="EMBL" id="CP000698">
    <property type="protein sequence ID" value="ABQ25995.1"/>
    <property type="molecule type" value="Genomic_DNA"/>
</dbReference>
<reference evidence="2 3" key="1">
    <citation type="submission" date="2007-05" db="EMBL/GenBank/DDBJ databases">
        <title>Complete sequence of Geobacter uraniireducens Rf4.</title>
        <authorList>
            <consortium name="US DOE Joint Genome Institute"/>
            <person name="Copeland A."/>
            <person name="Lucas S."/>
            <person name="Lapidus A."/>
            <person name="Barry K."/>
            <person name="Detter J.C."/>
            <person name="Glavina del Rio T."/>
            <person name="Hammon N."/>
            <person name="Israni S."/>
            <person name="Dalin E."/>
            <person name="Tice H."/>
            <person name="Pitluck S."/>
            <person name="Chertkov O."/>
            <person name="Brettin T."/>
            <person name="Bruce D."/>
            <person name="Han C."/>
            <person name="Schmutz J."/>
            <person name="Larimer F."/>
            <person name="Land M."/>
            <person name="Hauser L."/>
            <person name="Kyrpides N."/>
            <person name="Mikhailova N."/>
            <person name="Shelobolina E."/>
            <person name="Aklujkar M."/>
            <person name="Lovley D."/>
            <person name="Richardson P."/>
        </authorList>
    </citation>
    <scope>NUCLEOTIDE SEQUENCE [LARGE SCALE GENOMIC DNA]</scope>
    <source>
        <strain evidence="3">ATCC BAA-1134 / JCM 13001 / Rf4</strain>
    </source>
</reference>
<organism evidence="2 3">
    <name type="scientific">Geotalea uraniireducens (strain Rf4)</name>
    <name type="common">Geobacter uraniireducens</name>
    <dbReference type="NCBI Taxonomy" id="351605"/>
    <lineage>
        <taxon>Bacteria</taxon>
        <taxon>Pseudomonadati</taxon>
        <taxon>Thermodesulfobacteriota</taxon>
        <taxon>Desulfuromonadia</taxon>
        <taxon>Geobacterales</taxon>
        <taxon>Geobacteraceae</taxon>
        <taxon>Geotalea</taxon>
    </lineage>
</organism>
<keyword evidence="1" id="KW-0472">Membrane</keyword>
<feature type="transmembrane region" description="Helical" evidence="1">
    <location>
        <begin position="6"/>
        <end position="27"/>
    </location>
</feature>
<keyword evidence="1" id="KW-1133">Transmembrane helix</keyword>
<dbReference type="InterPro" id="IPR045584">
    <property type="entry name" value="Pilin-like"/>
</dbReference>
<accession>A5GEZ0</accession>
<protein>
    <recommendedName>
        <fullName evidence="4">Prepilin-type N-terminal cleavage/methylation domain-containing protein</fullName>
    </recommendedName>
</protein>
<dbReference type="NCBIfam" id="TIGR02532">
    <property type="entry name" value="IV_pilin_GFxxxE"/>
    <property type="match status" value="1"/>
</dbReference>
<dbReference type="SUPFAM" id="SSF54523">
    <property type="entry name" value="Pili subunits"/>
    <property type="match status" value="1"/>
</dbReference>
<dbReference type="HOGENOM" id="CLU_135534_0_0_7"/>
<evidence type="ECO:0008006" key="4">
    <source>
        <dbReference type="Google" id="ProtNLM"/>
    </source>
</evidence>
<dbReference type="RefSeq" id="WP_011938700.1">
    <property type="nucleotide sequence ID" value="NC_009483.1"/>
</dbReference>